<dbReference type="EMBL" id="AZHW01001244">
    <property type="protein sequence ID" value="ETW93399.1"/>
    <property type="molecule type" value="Genomic_DNA"/>
</dbReference>
<name>W4L696_ENTF1</name>
<dbReference type="Gene3D" id="3.60.20.40">
    <property type="match status" value="1"/>
</dbReference>
<organism evidence="1 2">
    <name type="scientific">Entotheonella factor</name>
    <dbReference type="NCBI Taxonomy" id="1429438"/>
    <lineage>
        <taxon>Bacteria</taxon>
        <taxon>Pseudomonadati</taxon>
        <taxon>Nitrospinota/Tectimicrobiota group</taxon>
        <taxon>Candidatus Tectimicrobiota</taxon>
        <taxon>Candidatus Entotheonellia</taxon>
        <taxon>Candidatus Entotheonellales</taxon>
        <taxon>Candidatus Entotheonellaceae</taxon>
        <taxon>Candidatus Entotheonella</taxon>
    </lineage>
</organism>
<dbReference type="InterPro" id="IPR029055">
    <property type="entry name" value="Ntn_hydrolases_N"/>
</dbReference>
<dbReference type="HOGENOM" id="CLU_014813_3_2_7"/>
<dbReference type="Proteomes" id="UP000019141">
    <property type="component" value="Unassembled WGS sequence"/>
</dbReference>
<dbReference type="PANTHER" id="PTHR43881">
    <property type="entry name" value="GAMMA-GLUTAMYLTRANSPEPTIDASE (AFU_ORTHOLOGUE AFUA_4G13580)"/>
    <property type="match status" value="1"/>
</dbReference>
<dbReference type="PANTHER" id="PTHR43881:SF1">
    <property type="entry name" value="GAMMA-GLUTAMYLTRANSPEPTIDASE (AFU_ORTHOLOGUE AFUA_4G13580)"/>
    <property type="match status" value="1"/>
</dbReference>
<dbReference type="AlphaFoldDB" id="W4L696"/>
<gene>
    <name evidence="1" type="ORF">ETSY1_39430</name>
</gene>
<accession>W4L696</accession>
<reference evidence="1 2" key="1">
    <citation type="journal article" date="2014" name="Nature">
        <title>An environmental bacterial taxon with a large and distinct metabolic repertoire.</title>
        <authorList>
            <person name="Wilson M.C."/>
            <person name="Mori T."/>
            <person name="Ruckert C."/>
            <person name="Uria A.R."/>
            <person name="Helf M.J."/>
            <person name="Takada K."/>
            <person name="Gernert C."/>
            <person name="Steffens U.A."/>
            <person name="Heycke N."/>
            <person name="Schmitt S."/>
            <person name="Rinke C."/>
            <person name="Helfrich E.J."/>
            <person name="Brachmann A.O."/>
            <person name="Gurgui C."/>
            <person name="Wakimoto T."/>
            <person name="Kracht M."/>
            <person name="Crusemann M."/>
            <person name="Hentschel U."/>
            <person name="Abe I."/>
            <person name="Matsunaga S."/>
            <person name="Kalinowski J."/>
            <person name="Takeyama H."/>
            <person name="Piel J."/>
        </authorList>
    </citation>
    <scope>NUCLEOTIDE SEQUENCE [LARGE SCALE GENOMIC DNA]</scope>
    <source>
        <strain evidence="2">TSY1</strain>
    </source>
</reference>
<protein>
    <recommendedName>
        <fullName evidence="3">Gamma-glutamyltransferase</fullName>
    </recommendedName>
</protein>
<dbReference type="InterPro" id="IPR052896">
    <property type="entry name" value="GGT-like_enzyme"/>
</dbReference>
<dbReference type="InterPro" id="IPR043137">
    <property type="entry name" value="GGT_ssub_C"/>
</dbReference>
<comment type="caution">
    <text evidence="1">The sequence shown here is derived from an EMBL/GenBank/DDBJ whole genome shotgun (WGS) entry which is preliminary data.</text>
</comment>
<dbReference type="InterPro" id="IPR043138">
    <property type="entry name" value="GGT_lsub"/>
</dbReference>
<evidence type="ECO:0008006" key="3">
    <source>
        <dbReference type="Google" id="ProtNLM"/>
    </source>
</evidence>
<dbReference type="PRINTS" id="PR01210">
    <property type="entry name" value="GGTRANSPTASE"/>
</dbReference>
<dbReference type="SUPFAM" id="SSF56235">
    <property type="entry name" value="N-terminal nucleophile aminohydrolases (Ntn hydrolases)"/>
    <property type="match status" value="1"/>
</dbReference>
<keyword evidence="2" id="KW-1185">Reference proteome</keyword>
<dbReference type="Gene3D" id="1.10.246.130">
    <property type="match status" value="1"/>
</dbReference>
<evidence type="ECO:0000313" key="1">
    <source>
        <dbReference type="EMBL" id="ETW93399.1"/>
    </source>
</evidence>
<evidence type="ECO:0000313" key="2">
    <source>
        <dbReference type="Proteomes" id="UP000019141"/>
    </source>
</evidence>
<sequence length="595" mass="64217">MTPSSPAYPDGPQGTYAHRPMVWGTRGMVGGGTQLTAQTGMRVLWQGGNAVDAAVAAALAAGVMEPSAHYSLGGEVAFLFYDRAQRQVRSVVGQGWAAQAATAERYLETWGEIPDGVLSTTVPGVISALLTMLSHYGTMSFSQVAASALDFARDGFPTYQLLHRTIGSPDRLPNLQKYPDSARVYLPNGQPPPLGSRFVQRELASTLSLMTEAEQHALAAGKGRENAIHAARDVFYKGDVARRMVKALEALGGLYTYEDFAEYESPLEAPISTTYRGYEIFTNRTWTQGICLLQALNILEGYDLGTLGHNSPEAVHLQVEALKLAFADREKYVGDPDHWDVPVNGLLSKEYAALRRGLIDPQRAQATYPPGAPDRMQAVAEGDHAAHTAPMAGFAGGGDADGTTYLATVDAQGNMVSATPSSFAGLSQGMILGDTGILLNHRGCYFWLDPDNANVIAPRKRPRTTPCTFIILKDGQPFMTLGTPGGDSQPQSCLQVFNNMVDFGFNVQDAVEAPRFCGYSFPRSPWPHRAYPNRLELEGRVSQGLLNALRDLGHQAESVGPWGVRNGFAPILVNPETGVYHGGADPRKESVMLGW</sequence>
<dbReference type="PATRIC" id="fig|1429438.4.peg.7389"/>
<dbReference type="Pfam" id="PF01019">
    <property type="entry name" value="G_glu_transpept"/>
    <property type="match status" value="1"/>
</dbReference>
<proteinExistence type="predicted"/>